<dbReference type="Gene3D" id="1.10.340.70">
    <property type="match status" value="1"/>
</dbReference>
<dbReference type="Proteomes" id="UP001141806">
    <property type="component" value="Unassembled WGS sequence"/>
</dbReference>
<dbReference type="PANTHER" id="PTHR37984:SF5">
    <property type="entry name" value="PROTEIN NYNRIN-LIKE"/>
    <property type="match status" value="1"/>
</dbReference>
<sequence>MRQRRWLELLKDYDCDIRYHPGKANVVADALSEEAMIKSQGETSTTAAMYTNGMVFNHGNEHIEDYTGYSGRRANNIKADPYLRAIQEDIEKGRTNSEFTLDNEKVLRYKGRICVPETESMDIRHRLMKEAHTTIYSVHPGSTKMYHDLKKLYWWRGMKADVAKFVSQCLNCRKIKAERQRPAGIITTITGTSLEMGLHHYGLRHGTTIDSSSS</sequence>
<comment type="caution">
    <text evidence="2">The sequence shown here is derived from an EMBL/GenBank/DDBJ whole genome shotgun (WGS) entry which is preliminary data.</text>
</comment>
<dbReference type="Pfam" id="PF17921">
    <property type="entry name" value="Integrase_H2C2"/>
    <property type="match status" value="1"/>
</dbReference>
<gene>
    <name evidence="2" type="ORF">NE237_024663</name>
</gene>
<organism evidence="2 3">
    <name type="scientific">Protea cynaroides</name>
    <dbReference type="NCBI Taxonomy" id="273540"/>
    <lineage>
        <taxon>Eukaryota</taxon>
        <taxon>Viridiplantae</taxon>
        <taxon>Streptophyta</taxon>
        <taxon>Embryophyta</taxon>
        <taxon>Tracheophyta</taxon>
        <taxon>Spermatophyta</taxon>
        <taxon>Magnoliopsida</taxon>
        <taxon>Proteales</taxon>
        <taxon>Proteaceae</taxon>
        <taxon>Protea</taxon>
    </lineage>
</organism>
<evidence type="ECO:0000313" key="2">
    <source>
        <dbReference type="EMBL" id="KAJ4957552.1"/>
    </source>
</evidence>
<dbReference type="OrthoDB" id="1938712at2759"/>
<evidence type="ECO:0000313" key="3">
    <source>
        <dbReference type="Proteomes" id="UP001141806"/>
    </source>
</evidence>
<feature type="domain" description="Integrase zinc-binding" evidence="1">
    <location>
        <begin position="123"/>
        <end position="177"/>
    </location>
</feature>
<dbReference type="InterPro" id="IPR050951">
    <property type="entry name" value="Retrovirus_Pol_polyprotein"/>
</dbReference>
<dbReference type="AlphaFoldDB" id="A0A9Q0H4N6"/>
<evidence type="ECO:0000259" key="1">
    <source>
        <dbReference type="Pfam" id="PF17921"/>
    </source>
</evidence>
<reference evidence="2" key="1">
    <citation type="journal article" date="2023" name="Plant J.">
        <title>The genome of the king protea, Protea cynaroides.</title>
        <authorList>
            <person name="Chang J."/>
            <person name="Duong T.A."/>
            <person name="Schoeman C."/>
            <person name="Ma X."/>
            <person name="Roodt D."/>
            <person name="Barker N."/>
            <person name="Li Z."/>
            <person name="Van de Peer Y."/>
            <person name="Mizrachi E."/>
        </authorList>
    </citation>
    <scope>NUCLEOTIDE SEQUENCE</scope>
    <source>
        <tissue evidence="2">Young leaves</tissue>
    </source>
</reference>
<dbReference type="PANTHER" id="PTHR37984">
    <property type="entry name" value="PROTEIN CBG26694"/>
    <property type="match status" value="1"/>
</dbReference>
<dbReference type="EMBL" id="JAMYWD010000010">
    <property type="protein sequence ID" value="KAJ4957552.1"/>
    <property type="molecule type" value="Genomic_DNA"/>
</dbReference>
<dbReference type="InterPro" id="IPR041588">
    <property type="entry name" value="Integrase_H2C2"/>
</dbReference>
<accession>A0A9Q0H4N6</accession>
<keyword evidence="3" id="KW-1185">Reference proteome</keyword>
<proteinExistence type="predicted"/>
<name>A0A9Q0H4N6_9MAGN</name>
<protein>
    <recommendedName>
        <fullName evidence="1">Integrase zinc-binding domain-containing protein</fullName>
    </recommendedName>
</protein>